<dbReference type="EC" id="2.7.13.3" evidence="3"/>
<dbReference type="Pfam" id="PF00672">
    <property type="entry name" value="HAMP"/>
    <property type="match status" value="1"/>
</dbReference>
<dbReference type="CDD" id="cd00082">
    <property type="entry name" value="HisKA"/>
    <property type="match status" value="1"/>
</dbReference>
<reference evidence="14" key="1">
    <citation type="submission" date="2024-01" db="EMBL/GenBank/DDBJ databases">
        <title>The genome sequence of Micromonospora mangrovi CCTCC AA 2012012.</title>
        <authorList>
            <person name="Gao J."/>
        </authorList>
    </citation>
    <scope>NUCLEOTIDE SEQUENCE</scope>
    <source>
        <strain evidence="14">CCTCC AA 2012012</strain>
    </source>
</reference>
<dbReference type="SMART" id="SM00388">
    <property type="entry name" value="HisKA"/>
    <property type="match status" value="1"/>
</dbReference>
<evidence type="ECO:0000256" key="3">
    <source>
        <dbReference type="ARBA" id="ARBA00012438"/>
    </source>
</evidence>
<comment type="subcellular location">
    <subcellularLocation>
        <location evidence="2">Cell membrane</location>
    </subcellularLocation>
</comment>
<dbReference type="Gene3D" id="6.10.340.10">
    <property type="match status" value="1"/>
</dbReference>
<dbReference type="AlphaFoldDB" id="A0AAU7MDQ8"/>
<evidence type="ECO:0000256" key="9">
    <source>
        <dbReference type="ARBA" id="ARBA00023012"/>
    </source>
</evidence>
<keyword evidence="9" id="KW-0902">Two-component regulatory system</keyword>
<evidence type="ECO:0000256" key="5">
    <source>
        <dbReference type="ARBA" id="ARBA00022679"/>
    </source>
</evidence>
<comment type="catalytic activity">
    <reaction evidence="1">
        <text>ATP + protein L-histidine = ADP + protein N-phospho-L-histidine.</text>
        <dbReference type="EC" id="2.7.13.3"/>
    </reaction>
</comment>
<keyword evidence="4" id="KW-0597">Phosphoprotein</keyword>
<keyword evidence="7" id="KW-0418">Kinase</keyword>
<evidence type="ECO:0000256" key="10">
    <source>
        <dbReference type="ARBA" id="ARBA00023136"/>
    </source>
</evidence>
<dbReference type="SUPFAM" id="SSF158472">
    <property type="entry name" value="HAMP domain-like"/>
    <property type="match status" value="1"/>
</dbReference>
<reference evidence="15" key="2">
    <citation type="submission" date="2024-06" db="EMBL/GenBank/DDBJ databases">
        <title>Micromonospora mangrovi CCTCC AA 2012012 genome sequences.</title>
        <authorList>
            <person name="Gao J."/>
        </authorList>
    </citation>
    <scope>NUCLEOTIDE SEQUENCE</scope>
    <source>
        <strain evidence="15">CCTCC AA 2012012</strain>
    </source>
</reference>
<evidence type="ECO:0000256" key="4">
    <source>
        <dbReference type="ARBA" id="ARBA00022553"/>
    </source>
</evidence>
<keyword evidence="10 11" id="KW-0472">Membrane</keyword>
<dbReference type="Pfam" id="PF00512">
    <property type="entry name" value="HisKA"/>
    <property type="match status" value="1"/>
</dbReference>
<dbReference type="PANTHER" id="PTHR45436:SF5">
    <property type="entry name" value="SENSOR HISTIDINE KINASE TRCS"/>
    <property type="match status" value="1"/>
</dbReference>
<name>A0AAU7MDQ8_9ACTN</name>
<feature type="transmembrane region" description="Helical" evidence="11">
    <location>
        <begin position="63"/>
        <end position="82"/>
    </location>
</feature>
<keyword evidence="6 11" id="KW-0812">Transmembrane</keyword>
<evidence type="ECO:0000256" key="11">
    <source>
        <dbReference type="SAM" id="Phobius"/>
    </source>
</evidence>
<dbReference type="CDD" id="cd00075">
    <property type="entry name" value="HATPase"/>
    <property type="match status" value="1"/>
</dbReference>
<evidence type="ECO:0000256" key="1">
    <source>
        <dbReference type="ARBA" id="ARBA00000085"/>
    </source>
</evidence>
<dbReference type="CDD" id="cd06225">
    <property type="entry name" value="HAMP"/>
    <property type="match status" value="1"/>
</dbReference>
<organism evidence="14">
    <name type="scientific">Micromonospora sp. CCTCC AA 2012012</name>
    <dbReference type="NCBI Taxonomy" id="3111921"/>
    <lineage>
        <taxon>Bacteria</taxon>
        <taxon>Bacillati</taxon>
        <taxon>Actinomycetota</taxon>
        <taxon>Actinomycetes</taxon>
        <taxon>Micromonosporales</taxon>
        <taxon>Micromonosporaceae</taxon>
        <taxon>Micromonospora</taxon>
    </lineage>
</organism>
<dbReference type="EMBL" id="CP157762">
    <property type="protein sequence ID" value="XBP95628.1"/>
    <property type="molecule type" value="Genomic_DNA"/>
</dbReference>
<dbReference type="GO" id="GO:0005886">
    <property type="term" value="C:plasma membrane"/>
    <property type="evidence" value="ECO:0007669"/>
    <property type="project" value="UniProtKB-SubCell"/>
</dbReference>
<keyword evidence="14" id="KW-0067">ATP-binding</keyword>
<feature type="domain" description="Histidine kinase" evidence="12">
    <location>
        <begin position="144"/>
        <end position="359"/>
    </location>
</feature>
<dbReference type="Gene3D" id="3.30.565.10">
    <property type="entry name" value="Histidine kinase-like ATPase, C-terminal domain"/>
    <property type="match status" value="1"/>
</dbReference>
<keyword evidence="8 11" id="KW-1133">Transmembrane helix</keyword>
<dbReference type="InterPro" id="IPR003661">
    <property type="entry name" value="HisK_dim/P_dom"/>
</dbReference>
<dbReference type="InterPro" id="IPR003594">
    <property type="entry name" value="HATPase_dom"/>
</dbReference>
<dbReference type="SMART" id="SM00304">
    <property type="entry name" value="HAMP"/>
    <property type="match status" value="1"/>
</dbReference>
<dbReference type="SUPFAM" id="SSF47384">
    <property type="entry name" value="Homodimeric domain of signal transducing histidine kinase"/>
    <property type="match status" value="1"/>
</dbReference>
<evidence type="ECO:0000313" key="15">
    <source>
        <dbReference type="EMBL" id="XCH76332.1"/>
    </source>
</evidence>
<protein>
    <recommendedName>
        <fullName evidence="3">histidine kinase</fullName>
        <ecNumber evidence="3">2.7.13.3</ecNumber>
    </recommendedName>
</protein>
<dbReference type="InterPro" id="IPR005467">
    <property type="entry name" value="His_kinase_dom"/>
</dbReference>
<dbReference type="SUPFAM" id="SSF55874">
    <property type="entry name" value="ATPase domain of HSP90 chaperone/DNA topoisomerase II/histidine kinase"/>
    <property type="match status" value="1"/>
</dbReference>
<dbReference type="InterPro" id="IPR036890">
    <property type="entry name" value="HATPase_C_sf"/>
</dbReference>
<dbReference type="InterPro" id="IPR003660">
    <property type="entry name" value="HAMP_dom"/>
</dbReference>
<evidence type="ECO:0000256" key="2">
    <source>
        <dbReference type="ARBA" id="ARBA00004236"/>
    </source>
</evidence>
<dbReference type="RefSeq" id="WP_350936614.1">
    <property type="nucleotide sequence ID" value="NZ_CP157762.1"/>
</dbReference>
<evidence type="ECO:0000313" key="14">
    <source>
        <dbReference type="EMBL" id="XBP95628.1"/>
    </source>
</evidence>
<dbReference type="Pfam" id="PF02518">
    <property type="entry name" value="HATPase_c"/>
    <property type="match status" value="1"/>
</dbReference>
<feature type="domain" description="HAMP" evidence="13">
    <location>
        <begin position="83"/>
        <end position="136"/>
    </location>
</feature>
<sequence length="360" mass="37378">MRSIRVRLTLAFAVVALITAAAALNLALVYFERRLAGLPPDVASQVDRRLSLAGGDFDGFRELSAVVAVSLACGLVAAVLLARRLSRPLRALSGAARRVAGGDLAARADVRSGRDELGALVTDFNAMAATLEAWEHERRVTSAAIAHELRTPLAALTARLQALHDGVLRWDEQEPARLLRHTDVLARLVEDLRTLSLADAGRLRLRRRRTDLRATVAEAVTGHGALAAARGVALTLTGLPDGPALTDVDVDRIGQVLANVLANAIRHTPPGGGVTVAVGAGPGRVAVTVDDSGPGVPADQRERVFDRFARLGSPEPGDGGSGLGLAVAQALVRGHGGSITMDAAPAGGARVEILLPTAPA</sequence>
<keyword evidence="5" id="KW-0808">Transferase</keyword>
<evidence type="ECO:0000256" key="8">
    <source>
        <dbReference type="ARBA" id="ARBA00022989"/>
    </source>
</evidence>
<dbReference type="PANTHER" id="PTHR45436">
    <property type="entry name" value="SENSOR HISTIDINE KINASE YKOH"/>
    <property type="match status" value="1"/>
</dbReference>
<dbReference type="SMART" id="SM00387">
    <property type="entry name" value="HATPase_c"/>
    <property type="match status" value="1"/>
</dbReference>
<proteinExistence type="predicted"/>
<dbReference type="EMBL" id="CP159342">
    <property type="protein sequence ID" value="XCH76332.1"/>
    <property type="molecule type" value="Genomic_DNA"/>
</dbReference>
<dbReference type="PRINTS" id="PR00344">
    <property type="entry name" value="BCTRLSENSOR"/>
</dbReference>
<keyword evidence="14" id="KW-0547">Nucleotide-binding</keyword>
<accession>A0AAU7MDQ8</accession>
<dbReference type="GO" id="GO:0000155">
    <property type="term" value="F:phosphorelay sensor kinase activity"/>
    <property type="evidence" value="ECO:0007669"/>
    <property type="project" value="InterPro"/>
</dbReference>
<evidence type="ECO:0000256" key="7">
    <source>
        <dbReference type="ARBA" id="ARBA00022777"/>
    </source>
</evidence>
<gene>
    <name evidence="15" type="ORF">ABUL08_09655</name>
    <name evidence="14" type="ORF">VK199_09605</name>
</gene>
<dbReference type="InterPro" id="IPR050428">
    <property type="entry name" value="TCS_sensor_his_kinase"/>
</dbReference>
<dbReference type="InterPro" id="IPR004358">
    <property type="entry name" value="Sig_transdc_His_kin-like_C"/>
</dbReference>
<dbReference type="InterPro" id="IPR036097">
    <property type="entry name" value="HisK_dim/P_sf"/>
</dbReference>
<evidence type="ECO:0000259" key="13">
    <source>
        <dbReference type="PROSITE" id="PS50885"/>
    </source>
</evidence>
<dbReference type="PROSITE" id="PS50109">
    <property type="entry name" value="HIS_KIN"/>
    <property type="match status" value="1"/>
</dbReference>
<dbReference type="Gene3D" id="1.10.287.130">
    <property type="match status" value="1"/>
</dbReference>
<evidence type="ECO:0000256" key="6">
    <source>
        <dbReference type="ARBA" id="ARBA00022692"/>
    </source>
</evidence>
<evidence type="ECO:0000259" key="12">
    <source>
        <dbReference type="PROSITE" id="PS50109"/>
    </source>
</evidence>
<dbReference type="GO" id="GO:0005524">
    <property type="term" value="F:ATP binding"/>
    <property type="evidence" value="ECO:0007669"/>
    <property type="project" value="UniProtKB-KW"/>
</dbReference>
<dbReference type="PROSITE" id="PS50885">
    <property type="entry name" value="HAMP"/>
    <property type="match status" value="1"/>
</dbReference>